<dbReference type="AlphaFoldDB" id="A0A9P7VGH7"/>
<dbReference type="OrthoDB" id="1716625at2759"/>
<organism evidence="2 3">
    <name type="scientific">Guyanagaster necrorhizus</name>
    <dbReference type="NCBI Taxonomy" id="856835"/>
    <lineage>
        <taxon>Eukaryota</taxon>
        <taxon>Fungi</taxon>
        <taxon>Dikarya</taxon>
        <taxon>Basidiomycota</taxon>
        <taxon>Agaricomycotina</taxon>
        <taxon>Agaricomycetes</taxon>
        <taxon>Agaricomycetidae</taxon>
        <taxon>Agaricales</taxon>
        <taxon>Marasmiineae</taxon>
        <taxon>Physalacriaceae</taxon>
        <taxon>Guyanagaster</taxon>
    </lineage>
</organism>
<name>A0A9P7VGH7_9AGAR</name>
<dbReference type="RefSeq" id="XP_043033610.1">
    <property type="nucleotide sequence ID" value="XM_043187508.1"/>
</dbReference>
<evidence type="ECO:0000256" key="1">
    <source>
        <dbReference type="SAM" id="MobiDB-lite"/>
    </source>
</evidence>
<evidence type="ECO:0000313" key="3">
    <source>
        <dbReference type="Proteomes" id="UP000812287"/>
    </source>
</evidence>
<evidence type="ECO:0000313" key="2">
    <source>
        <dbReference type="EMBL" id="KAG7440110.1"/>
    </source>
</evidence>
<keyword evidence="3" id="KW-1185">Reference proteome</keyword>
<protein>
    <submittedName>
        <fullName evidence="2">Uncharacterized protein</fullName>
    </submittedName>
</protein>
<dbReference type="GeneID" id="66109805"/>
<gene>
    <name evidence="2" type="ORF">BT62DRAFT_938310</name>
</gene>
<comment type="caution">
    <text evidence="2">The sequence shown here is derived from an EMBL/GenBank/DDBJ whole genome shotgun (WGS) entry which is preliminary data.</text>
</comment>
<accession>A0A9P7VGH7</accession>
<dbReference type="Proteomes" id="UP000812287">
    <property type="component" value="Unassembled WGS sequence"/>
</dbReference>
<dbReference type="EMBL" id="MU250576">
    <property type="protein sequence ID" value="KAG7440110.1"/>
    <property type="molecule type" value="Genomic_DNA"/>
</dbReference>
<proteinExistence type="predicted"/>
<sequence>MAEVKLREDEYDELIKDVTESIHGLADIARRDRRLLHQGQVCRIDCDVSSSTQVSESLGDCLQNCSSRLVDAINDWDARRARSGSLKSNASSATGSSIETASTASSWDMSASPTPNCRSLDPTGNKKGMAKLQTTHFQPRATKNTPRLSGLMSCCSYSSLRISWFSQRRKKTEAGISARTLVWSEF</sequence>
<reference evidence="2" key="1">
    <citation type="submission" date="2020-11" db="EMBL/GenBank/DDBJ databases">
        <title>Adaptations for nitrogen fixation in a non-lichenized fungal sporocarp promotes dispersal by wood-feeding termites.</title>
        <authorList>
            <consortium name="DOE Joint Genome Institute"/>
            <person name="Koch R.A."/>
            <person name="Yoon G."/>
            <person name="Arayal U."/>
            <person name="Lail K."/>
            <person name="Amirebrahimi M."/>
            <person name="Labutti K."/>
            <person name="Lipzen A."/>
            <person name="Riley R."/>
            <person name="Barry K."/>
            <person name="Henrissat B."/>
            <person name="Grigoriev I.V."/>
            <person name="Herr J.R."/>
            <person name="Aime M.C."/>
        </authorList>
    </citation>
    <scope>NUCLEOTIDE SEQUENCE</scope>
    <source>
        <strain evidence="2">MCA 3950</strain>
    </source>
</reference>
<feature type="compositionally biased region" description="Polar residues" evidence="1">
    <location>
        <begin position="85"/>
        <end position="117"/>
    </location>
</feature>
<feature type="region of interest" description="Disordered" evidence="1">
    <location>
        <begin position="84"/>
        <end position="117"/>
    </location>
</feature>